<gene>
    <name evidence="4" type="ORF">CBER1_05844</name>
</gene>
<feature type="domain" description="Alcohol dehydrogenase-like N-terminal" evidence="3">
    <location>
        <begin position="54"/>
        <end position="121"/>
    </location>
</feature>
<dbReference type="Pfam" id="PF08240">
    <property type="entry name" value="ADH_N"/>
    <property type="match status" value="1"/>
</dbReference>
<evidence type="ECO:0000313" key="4">
    <source>
        <dbReference type="EMBL" id="PPJ53935.1"/>
    </source>
</evidence>
<dbReference type="OrthoDB" id="9992527at2759"/>
<keyword evidence="2" id="KW-0732">Signal</keyword>
<dbReference type="Gene3D" id="3.90.180.10">
    <property type="entry name" value="Medium-chain alcohol dehydrogenases, catalytic domain"/>
    <property type="match status" value="1"/>
</dbReference>
<feature type="signal peptide" evidence="2">
    <location>
        <begin position="1"/>
        <end position="21"/>
    </location>
</feature>
<reference evidence="5" key="1">
    <citation type="journal article" date="2017" name="bioRxiv">
        <title>Conservation of a gene cluster reveals novel cercosporin biosynthetic mechanisms and extends production to the genus Colletotrichum.</title>
        <authorList>
            <person name="de Jonge R."/>
            <person name="Ebert M.K."/>
            <person name="Huitt-Roehl C.R."/>
            <person name="Pal P."/>
            <person name="Suttle J.C."/>
            <person name="Spanner R.E."/>
            <person name="Neubauer J.D."/>
            <person name="Jurick W.M.II."/>
            <person name="Stott K.A."/>
            <person name="Secor G.A."/>
            <person name="Thomma B.P.H.J."/>
            <person name="Van de Peer Y."/>
            <person name="Townsend C.A."/>
            <person name="Bolton M.D."/>
        </authorList>
    </citation>
    <scope>NUCLEOTIDE SEQUENCE [LARGE SCALE GENOMIC DNA]</scope>
    <source>
        <strain evidence="5">CBS538.71</strain>
    </source>
</reference>
<dbReference type="SUPFAM" id="SSF50129">
    <property type="entry name" value="GroES-like"/>
    <property type="match status" value="1"/>
</dbReference>
<protein>
    <recommendedName>
        <fullName evidence="3">Alcohol dehydrogenase-like N-terminal domain-containing protein</fullName>
    </recommendedName>
</protein>
<sequence>MLLLNLVILALAAYLYPQLRSALSTDTVMSQKALLLHEAGTSLVAGHRPIPQPGEDQLLVKVLVAGLNPHDQRIRDNGLFVSSYPFVTGADLVGEVLKVGTGDRSAKFSIGEHVFGHTMAEGGASGRKFPDGCRRRKSTLAVSRSSKA</sequence>
<evidence type="ECO:0000256" key="1">
    <source>
        <dbReference type="SAM" id="MobiDB-lite"/>
    </source>
</evidence>
<dbReference type="Proteomes" id="UP000237631">
    <property type="component" value="Unassembled WGS sequence"/>
</dbReference>
<keyword evidence="5" id="KW-1185">Reference proteome</keyword>
<feature type="chain" id="PRO_5015391789" description="Alcohol dehydrogenase-like N-terminal domain-containing protein" evidence="2">
    <location>
        <begin position="22"/>
        <end position="148"/>
    </location>
</feature>
<name>A0A2S6C2I4_9PEZI</name>
<dbReference type="STRING" id="357750.A0A2S6C2I4"/>
<dbReference type="InterPro" id="IPR052585">
    <property type="entry name" value="Lipid_raft_assoc_Zn_ADH"/>
</dbReference>
<comment type="caution">
    <text evidence="4">The sequence shown here is derived from an EMBL/GenBank/DDBJ whole genome shotgun (WGS) entry which is preliminary data.</text>
</comment>
<dbReference type="AlphaFoldDB" id="A0A2S6C2I4"/>
<evidence type="ECO:0000256" key="2">
    <source>
        <dbReference type="SAM" id="SignalP"/>
    </source>
</evidence>
<accession>A0A2S6C2I4</accession>
<dbReference type="EMBL" id="PNEN01000573">
    <property type="protein sequence ID" value="PPJ53935.1"/>
    <property type="molecule type" value="Genomic_DNA"/>
</dbReference>
<dbReference type="PANTHER" id="PTHR43482:SF1">
    <property type="entry name" value="PROTEIN AST1-RELATED"/>
    <property type="match status" value="1"/>
</dbReference>
<dbReference type="InterPro" id="IPR011032">
    <property type="entry name" value="GroES-like_sf"/>
</dbReference>
<organism evidence="4 5">
    <name type="scientific">Cercospora berteroae</name>
    <dbReference type="NCBI Taxonomy" id="357750"/>
    <lineage>
        <taxon>Eukaryota</taxon>
        <taxon>Fungi</taxon>
        <taxon>Dikarya</taxon>
        <taxon>Ascomycota</taxon>
        <taxon>Pezizomycotina</taxon>
        <taxon>Dothideomycetes</taxon>
        <taxon>Dothideomycetidae</taxon>
        <taxon>Mycosphaerellales</taxon>
        <taxon>Mycosphaerellaceae</taxon>
        <taxon>Cercospora</taxon>
    </lineage>
</organism>
<evidence type="ECO:0000259" key="3">
    <source>
        <dbReference type="Pfam" id="PF08240"/>
    </source>
</evidence>
<proteinExistence type="predicted"/>
<dbReference type="PANTHER" id="PTHR43482">
    <property type="entry name" value="PROTEIN AST1-RELATED"/>
    <property type="match status" value="1"/>
</dbReference>
<dbReference type="InterPro" id="IPR013154">
    <property type="entry name" value="ADH-like_N"/>
</dbReference>
<feature type="region of interest" description="Disordered" evidence="1">
    <location>
        <begin position="125"/>
        <end position="148"/>
    </location>
</feature>
<evidence type="ECO:0000313" key="5">
    <source>
        <dbReference type="Proteomes" id="UP000237631"/>
    </source>
</evidence>